<dbReference type="Proteomes" id="UP000824540">
    <property type="component" value="Unassembled WGS sequence"/>
</dbReference>
<protein>
    <submittedName>
        <fullName evidence="2">Uncharacterized protein</fullName>
    </submittedName>
</protein>
<sequence length="93" mass="9960">MSEVGRSSLSGGGGTVRTSIQTGWPAGNPSGGGNRENSRKSERRRKHSGTKDPKVVQPGFFFCQCLRHRSDSNTRPPTLCVGSNPSVPPQLTH</sequence>
<name>A0A8T2MNS5_9TELE</name>
<accession>A0A8T2MNS5</accession>
<evidence type="ECO:0000313" key="2">
    <source>
        <dbReference type="EMBL" id="KAG9329794.1"/>
    </source>
</evidence>
<evidence type="ECO:0000256" key="1">
    <source>
        <dbReference type="SAM" id="MobiDB-lite"/>
    </source>
</evidence>
<dbReference type="EMBL" id="JAFBMS010000905">
    <property type="protein sequence ID" value="KAG9329794.1"/>
    <property type="molecule type" value="Genomic_DNA"/>
</dbReference>
<organism evidence="2 3">
    <name type="scientific">Albula glossodonta</name>
    <name type="common">roundjaw bonefish</name>
    <dbReference type="NCBI Taxonomy" id="121402"/>
    <lineage>
        <taxon>Eukaryota</taxon>
        <taxon>Metazoa</taxon>
        <taxon>Chordata</taxon>
        <taxon>Craniata</taxon>
        <taxon>Vertebrata</taxon>
        <taxon>Euteleostomi</taxon>
        <taxon>Actinopterygii</taxon>
        <taxon>Neopterygii</taxon>
        <taxon>Teleostei</taxon>
        <taxon>Albuliformes</taxon>
        <taxon>Albulidae</taxon>
        <taxon>Albula</taxon>
    </lineage>
</organism>
<keyword evidence="3" id="KW-1185">Reference proteome</keyword>
<gene>
    <name evidence="2" type="ORF">JZ751_029581</name>
</gene>
<dbReference type="AlphaFoldDB" id="A0A8T2MNS5"/>
<feature type="region of interest" description="Disordered" evidence="1">
    <location>
        <begin position="1"/>
        <end position="56"/>
    </location>
</feature>
<reference evidence="2" key="1">
    <citation type="thesis" date="2021" institute="BYU ScholarsArchive" country="Provo, UT, USA">
        <title>Applications of and Algorithms for Genome Assembly and Genomic Analyses with an Emphasis on Marine Teleosts.</title>
        <authorList>
            <person name="Pickett B.D."/>
        </authorList>
    </citation>
    <scope>NUCLEOTIDE SEQUENCE</scope>
    <source>
        <strain evidence="2">HI-2016</strain>
    </source>
</reference>
<feature type="compositionally biased region" description="Polar residues" evidence="1">
    <location>
        <begin position="73"/>
        <end position="93"/>
    </location>
</feature>
<feature type="region of interest" description="Disordered" evidence="1">
    <location>
        <begin position="71"/>
        <end position="93"/>
    </location>
</feature>
<comment type="caution">
    <text evidence="2">The sequence shown here is derived from an EMBL/GenBank/DDBJ whole genome shotgun (WGS) entry which is preliminary data.</text>
</comment>
<evidence type="ECO:0000313" key="3">
    <source>
        <dbReference type="Proteomes" id="UP000824540"/>
    </source>
</evidence>
<proteinExistence type="predicted"/>